<organism evidence="3 4">
    <name type="scientific">Neptunomonas antarctica</name>
    <dbReference type="NCBI Taxonomy" id="619304"/>
    <lineage>
        <taxon>Bacteria</taxon>
        <taxon>Pseudomonadati</taxon>
        <taxon>Pseudomonadota</taxon>
        <taxon>Gammaproteobacteria</taxon>
        <taxon>Oceanospirillales</taxon>
        <taxon>Oceanospirillaceae</taxon>
        <taxon>Neptunomonas</taxon>
    </lineage>
</organism>
<proteinExistence type="inferred from homology"/>
<dbReference type="AlphaFoldDB" id="A0A1N7IXI0"/>
<sequence>MIIICCVTLLGTQAGIQSALADTLVRVKPLADVLQKTFYSAPADVVNEQHILLSTELSGVLASLHVQVGDFVRKGQEVASLQCQDYALSEEQAKQSVNAMASQVTLAQQQLKRIRTLQKSGSASTELLNQRQTELSALTAQLKGQKIQVQQAQHNTRRCMIKAPFDGVITQLMTAQGVYLSVGTPLVKLLNISQAEVSARLLSTQLESMQAAGRIYFALNKNKYPLSVRAVVPLIDQAASTQEVRLNFINSSALNAALSGASGEVVWQSSVPSIPPEYLVRRDGSLGMMLVENSVAKFIALPSAKEGQAALLQASAEPGLSPASANNMLLIVQGQHVLEAGDKVEIEATAINNGSRSEVKADAGTPAQ</sequence>
<dbReference type="SUPFAM" id="SSF111369">
    <property type="entry name" value="HlyD-like secretion proteins"/>
    <property type="match status" value="1"/>
</dbReference>
<comment type="similarity">
    <text evidence="1">Belongs to the membrane fusion protein (MFP) (TC 8.A.1) family.</text>
</comment>
<dbReference type="InterPro" id="IPR006143">
    <property type="entry name" value="RND_pump_MFP"/>
</dbReference>
<feature type="domain" description="CzcB-like barrel-sandwich hybrid" evidence="2">
    <location>
        <begin position="55"/>
        <end position="181"/>
    </location>
</feature>
<dbReference type="GO" id="GO:1990281">
    <property type="term" value="C:efflux pump complex"/>
    <property type="evidence" value="ECO:0007669"/>
    <property type="project" value="TreeGrafter"/>
</dbReference>
<dbReference type="NCBIfam" id="TIGR01730">
    <property type="entry name" value="RND_mfp"/>
    <property type="match status" value="1"/>
</dbReference>
<evidence type="ECO:0000313" key="3">
    <source>
        <dbReference type="EMBL" id="SIS41790.1"/>
    </source>
</evidence>
<dbReference type="Gene3D" id="2.40.30.170">
    <property type="match status" value="1"/>
</dbReference>
<evidence type="ECO:0000313" key="4">
    <source>
        <dbReference type="Proteomes" id="UP000185999"/>
    </source>
</evidence>
<keyword evidence="4" id="KW-1185">Reference proteome</keyword>
<dbReference type="EMBL" id="FTOE01000001">
    <property type="protein sequence ID" value="SIS41790.1"/>
    <property type="molecule type" value="Genomic_DNA"/>
</dbReference>
<dbReference type="STRING" id="619304.SAMN05421760_101279"/>
<dbReference type="InterPro" id="IPR058647">
    <property type="entry name" value="BSH_CzcB-like"/>
</dbReference>
<dbReference type="PANTHER" id="PTHR30469">
    <property type="entry name" value="MULTIDRUG RESISTANCE PROTEIN MDTA"/>
    <property type="match status" value="1"/>
</dbReference>
<name>A0A1N7IXI0_9GAMM</name>
<accession>A0A1N7IXI0</accession>
<dbReference type="GO" id="GO:0015562">
    <property type="term" value="F:efflux transmembrane transporter activity"/>
    <property type="evidence" value="ECO:0007669"/>
    <property type="project" value="TreeGrafter"/>
</dbReference>
<dbReference type="Gene3D" id="2.40.50.100">
    <property type="match status" value="1"/>
</dbReference>
<dbReference type="Gene3D" id="1.10.287.470">
    <property type="entry name" value="Helix hairpin bin"/>
    <property type="match status" value="1"/>
</dbReference>
<evidence type="ECO:0000256" key="1">
    <source>
        <dbReference type="ARBA" id="ARBA00009477"/>
    </source>
</evidence>
<gene>
    <name evidence="3" type="ORF">SAMN05421760_101279</name>
</gene>
<dbReference type="Proteomes" id="UP000185999">
    <property type="component" value="Unassembled WGS sequence"/>
</dbReference>
<protein>
    <submittedName>
        <fullName evidence="3">RND family efflux transporter, MFP subunit</fullName>
    </submittedName>
</protein>
<dbReference type="Pfam" id="PF25973">
    <property type="entry name" value="BSH_CzcB"/>
    <property type="match status" value="1"/>
</dbReference>
<reference evidence="4" key="1">
    <citation type="submission" date="2017-01" db="EMBL/GenBank/DDBJ databases">
        <authorList>
            <person name="Varghese N."/>
            <person name="Submissions S."/>
        </authorList>
    </citation>
    <scope>NUCLEOTIDE SEQUENCE [LARGE SCALE GENOMIC DNA]</scope>
    <source>
        <strain evidence="4">DSM 22306</strain>
    </source>
</reference>
<evidence type="ECO:0000259" key="2">
    <source>
        <dbReference type="Pfam" id="PF25973"/>
    </source>
</evidence>